<evidence type="ECO:0008006" key="5">
    <source>
        <dbReference type="Google" id="ProtNLM"/>
    </source>
</evidence>
<dbReference type="AlphaFoldDB" id="M4V8V1"/>
<keyword evidence="2" id="KW-1133">Transmembrane helix</keyword>
<keyword evidence="4" id="KW-1185">Reference proteome</keyword>
<dbReference type="Proteomes" id="UP000012040">
    <property type="component" value="Chromosome"/>
</dbReference>
<sequence length="404" mass="45292">MGNWLKGIQKKIVKMPLWILITLVVLFVIRMILPSICLFFINYTLENKLGTYKGHLDDFDLSLYRGAYQLQGLTIEKRESAVEPLLKVKEVDLSLAWRALLKKNISADVTIDGLVLRLADSSDEKAKQTGADEPKKNWEEVGGVLVPVAIETLKIHDSAIYFTNRDLKAPLPVSLEKIEIEAKDLRSRSEGKMSPLKASAILQKHADLKISGSLDLLANPLRFDLDGQIEKFKPNTVNSLLRLYIPVDVTEGELSAYSEVAAKDGVVWGYAKLIFNDGDIISLGQNYIGVKHFFVEIGTAFANWFLQNNDNKNMATIIPFVYENGNFNVDTSEILNSALRNRNEKIKPRIDDIISLEGQEPITDPKRILNPNQNLEDVLTSRAGVPSAGKETKENNKKKNDSKK</sequence>
<dbReference type="PATRIC" id="fig|1184267.3.peg.1445"/>
<accession>M4V8V1</accession>
<keyword evidence="2" id="KW-0812">Transmembrane</keyword>
<reference evidence="3 4" key="1">
    <citation type="journal article" date="2013" name="ISME J.">
        <title>By their genes ye shall know them: genomic signatures of predatory bacteria.</title>
        <authorList>
            <person name="Pasternak Z."/>
            <person name="Pietrokovski S."/>
            <person name="Rotem O."/>
            <person name="Gophna U."/>
            <person name="Lurie-Weinberger M.N."/>
            <person name="Jurkevitch E."/>
        </authorList>
    </citation>
    <scope>NUCLEOTIDE SEQUENCE [LARGE SCALE GENOMIC DNA]</scope>
    <source>
        <strain evidence="3 4">JSS</strain>
    </source>
</reference>
<organism evidence="3 4">
    <name type="scientific">Pseudobdellovibrio exovorus JSS</name>
    <dbReference type="NCBI Taxonomy" id="1184267"/>
    <lineage>
        <taxon>Bacteria</taxon>
        <taxon>Pseudomonadati</taxon>
        <taxon>Bdellovibrionota</taxon>
        <taxon>Bdellovibrionia</taxon>
        <taxon>Bdellovibrionales</taxon>
        <taxon>Pseudobdellovibrionaceae</taxon>
        <taxon>Pseudobdellovibrio</taxon>
    </lineage>
</organism>
<proteinExistence type="predicted"/>
<evidence type="ECO:0000313" key="3">
    <source>
        <dbReference type="EMBL" id="AGH95643.1"/>
    </source>
</evidence>
<feature type="region of interest" description="Disordered" evidence="1">
    <location>
        <begin position="380"/>
        <end position="404"/>
    </location>
</feature>
<dbReference type="HOGENOM" id="CLU_056895_0_0_7"/>
<evidence type="ECO:0000313" key="4">
    <source>
        <dbReference type="Proteomes" id="UP000012040"/>
    </source>
</evidence>
<name>M4V8V1_9BACT</name>
<evidence type="ECO:0000256" key="1">
    <source>
        <dbReference type="SAM" id="MobiDB-lite"/>
    </source>
</evidence>
<dbReference type="RefSeq" id="WP_015470133.1">
    <property type="nucleotide sequence ID" value="NC_020813.1"/>
</dbReference>
<feature type="transmembrane region" description="Helical" evidence="2">
    <location>
        <begin position="12"/>
        <end position="33"/>
    </location>
</feature>
<dbReference type="KEGG" id="bex:A11Q_1427"/>
<dbReference type="STRING" id="1184267.A11Q_1427"/>
<dbReference type="OrthoDB" id="9771783at2"/>
<keyword evidence="2" id="KW-0472">Membrane</keyword>
<gene>
    <name evidence="3" type="ORF">A11Q_1427</name>
</gene>
<feature type="compositionally biased region" description="Basic and acidic residues" evidence="1">
    <location>
        <begin position="390"/>
        <end position="404"/>
    </location>
</feature>
<protein>
    <recommendedName>
        <fullName evidence="5">DUF748 domain-containing protein</fullName>
    </recommendedName>
</protein>
<evidence type="ECO:0000256" key="2">
    <source>
        <dbReference type="SAM" id="Phobius"/>
    </source>
</evidence>
<dbReference type="EMBL" id="CP003537">
    <property type="protein sequence ID" value="AGH95643.1"/>
    <property type="molecule type" value="Genomic_DNA"/>
</dbReference>
<dbReference type="eggNOG" id="COG2982">
    <property type="taxonomic scope" value="Bacteria"/>
</dbReference>